<dbReference type="EMBL" id="CVQV01000021">
    <property type="protein sequence ID" value="CRK76465.1"/>
    <property type="molecule type" value="Genomic_DNA"/>
</dbReference>
<sequence length="236" mass="26274">MPYPQGNKLYACAASRSAPTTILFDTDMFMLQPAFLGDALRVGAVSGRPTGDWMWGKTVDTWRAAYASVDMELPRGRLARPSGSYVAPSMSAGFVAYQGDQFGKIWRDTALAIEARRLAKGIYPTLDQISLPVATHLAGLKMNMIDVKWNKAGAIKPQALRNVICYHYQKAQTLLELPIKWVADELLRDFTKFDGLESMIAFYDRHSAKPADVIHNAGFQRAVIAKQRAVDIPHER</sequence>
<evidence type="ECO:0000313" key="2">
    <source>
        <dbReference type="Proteomes" id="UP000048949"/>
    </source>
</evidence>
<organism evidence="1 2">
    <name type="scientific">Nereida ignava</name>
    <dbReference type="NCBI Taxonomy" id="282199"/>
    <lineage>
        <taxon>Bacteria</taxon>
        <taxon>Pseudomonadati</taxon>
        <taxon>Pseudomonadota</taxon>
        <taxon>Alphaproteobacteria</taxon>
        <taxon>Rhodobacterales</taxon>
        <taxon>Roseobacteraceae</taxon>
        <taxon>Nereida</taxon>
    </lineage>
</organism>
<proteinExistence type="predicted"/>
<dbReference type="STRING" id="282199.GCA_001049735_02527"/>
<reference evidence="1 2" key="1">
    <citation type="submission" date="2015-04" db="EMBL/GenBank/DDBJ databases">
        <authorList>
            <person name="Syromyatnikov M.Y."/>
            <person name="Popov V.N."/>
        </authorList>
    </citation>
    <scope>NUCLEOTIDE SEQUENCE [LARGE SCALE GENOMIC DNA]</scope>
    <source>
        <strain evidence="1 2">CECT 5292</strain>
    </source>
</reference>
<protein>
    <submittedName>
        <fullName evidence="1">Uncharacterized protein</fullName>
    </submittedName>
</protein>
<name>A0A0U1NP03_9RHOB</name>
<dbReference type="Proteomes" id="UP000048949">
    <property type="component" value="Unassembled WGS sequence"/>
</dbReference>
<accession>A0A0U1NP03</accession>
<keyword evidence="2" id="KW-1185">Reference proteome</keyword>
<dbReference type="AlphaFoldDB" id="A0A0U1NP03"/>
<gene>
    <name evidence="1" type="ORF">NIG5292_02528</name>
</gene>
<evidence type="ECO:0000313" key="1">
    <source>
        <dbReference type="EMBL" id="CRK76465.1"/>
    </source>
</evidence>